<gene>
    <name evidence="1" type="ORF">SteCoe_26586</name>
</gene>
<evidence type="ECO:0000313" key="1">
    <source>
        <dbReference type="EMBL" id="OMJ74483.1"/>
    </source>
</evidence>
<accession>A0A1R2BCH5</accession>
<dbReference type="Proteomes" id="UP000187209">
    <property type="component" value="Unassembled WGS sequence"/>
</dbReference>
<dbReference type="OrthoDB" id="1045822at2759"/>
<dbReference type="NCBIfam" id="TIGR01571">
    <property type="entry name" value="A_thal_Cys_rich"/>
    <property type="match status" value="1"/>
</dbReference>
<dbReference type="Pfam" id="PF04749">
    <property type="entry name" value="PLAC8"/>
    <property type="match status" value="1"/>
</dbReference>
<dbReference type="InterPro" id="IPR006461">
    <property type="entry name" value="PLAC_motif_containing"/>
</dbReference>
<dbReference type="EMBL" id="MPUH01000748">
    <property type="protein sequence ID" value="OMJ74483.1"/>
    <property type="molecule type" value="Genomic_DNA"/>
</dbReference>
<organism evidence="1 2">
    <name type="scientific">Stentor coeruleus</name>
    <dbReference type="NCBI Taxonomy" id="5963"/>
    <lineage>
        <taxon>Eukaryota</taxon>
        <taxon>Sar</taxon>
        <taxon>Alveolata</taxon>
        <taxon>Ciliophora</taxon>
        <taxon>Postciliodesmatophora</taxon>
        <taxon>Heterotrichea</taxon>
        <taxon>Heterotrichida</taxon>
        <taxon>Stentoridae</taxon>
        <taxon>Stentor</taxon>
    </lineage>
</organism>
<comment type="caution">
    <text evidence="1">The sequence shown here is derived from an EMBL/GenBank/DDBJ whole genome shotgun (WGS) entry which is preliminary data.</text>
</comment>
<keyword evidence="2" id="KW-1185">Reference proteome</keyword>
<reference evidence="1 2" key="1">
    <citation type="submission" date="2016-11" db="EMBL/GenBank/DDBJ databases">
        <title>The macronuclear genome of Stentor coeruleus: a giant cell with tiny introns.</title>
        <authorList>
            <person name="Slabodnick M."/>
            <person name="Ruby J.G."/>
            <person name="Reiff S.B."/>
            <person name="Swart E.C."/>
            <person name="Gosai S."/>
            <person name="Prabakaran S."/>
            <person name="Witkowska E."/>
            <person name="Larue G.E."/>
            <person name="Fisher S."/>
            <person name="Freeman R.M."/>
            <person name="Gunawardena J."/>
            <person name="Chu W."/>
            <person name="Stover N.A."/>
            <person name="Gregory B.D."/>
            <person name="Nowacki M."/>
            <person name="Derisi J."/>
            <person name="Roy S.W."/>
            <person name="Marshall W.F."/>
            <person name="Sood P."/>
        </authorList>
    </citation>
    <scope>NUCLEOTIDE SEQUENCE [LARGE SCALE GENOMIC DNA]</scope>
    <source>
        <strain evidence="1">WM001</strain>
    </source>
</reference>
<proteinExistence type="predicted"/>
<protein>
    <submittedName>
        <fullName evidence="1">Uncharacterized protein</fullName>
    </submittedName>
</protein>
<dbReference type="AlphaFoldDB" id="A0A1R2BCH5"/>
<name>A0A1R2BCH5_9CILI</name>
<sequence>MGGWEFKIFDCNKNIVMFVWSCCVPCGMVCMQTVDAKLTNKDKSAPVIAALSACCCGCIGGTINRYRLRHKLDIKDSVVMDILFSWCLPCCAVTQEYITVMSSKKGNEKTMIWEATKGLNYLRSKERVWLFSFFEVDGWEFYITAKAV</sequence>
<evidence type="ECO:0000313" key="2">
    <source>
        <dbReference type="Proteomes" id="UP000187209"/>
    </source>
</evidence>
<dbReference type="PANTHER" id="PTHR15907">
    <property type="entry name" value="DUF614 FAMILY PROTEIN-RELATED"/>
    <property type="match status" value="1"/>
</dbReference>